<reference evidence="10 11" key="1">
    <citation type="submission" date="2014-11" db="EMBL/GenBank/DDBJ databases">
        <title>Draft genome sequence of Chelonobacter oris 1662T, associated with respiratory disease in Hermann's Tortoises.</title>
        <authorList>
            <person name="Kudirkiene E."/>
            <person name="Hansen M.J."/>
            <person name="Bojesen A.M."/>
        </authorList>
    </citation>
    <scope>NUCLEOTIDE SEQUENCE [LARGE SCALE GENOMIC DNA]</scope>
    <source>
        <strain evidence="10 11">1662</strain>
    </source>
</reference>
<dbReference type="InterPro" id="IPR020471">
    <property type="entry name" value="AKR"/>
</dbReference>
<dbReference type="FunFam" id="3.20.20.100:FF:000002">
    <property type="entry name" value="2,5-diketo-D-gluconic acid reductase A"/>
    <property type="match status" value="1"/>
</dbReference>
<keyword evidence="3" id="KW-0560">Oxidoreductase</keyword>
<evidence type="ECO:0000313" key="10">
    <source>
        <dbReference type="EMBL" id="KGQ70164.1"/>
    </source>
</evidence>
<comment type="similarity">
    <text evidence="1">Belongs to the aldo/keto reductase family.</text>
</comment>
<evidence type="ECO:0000256" key="1">
    <source>
        <dbReference type="ARBA" id="ARBA00007905"/>
    </source>
</evidence>
<dbReference type="GO" id="GO:0016616">
    <property type="term" value="F:oxidoreductase activity, acting on the CH-OH group of donors, NAD or NADP as acceptor"/>
    <property type="evidence" value="ECO:0007669"/>
    <property type="project" value="UniProtKB-ARBA"/>
</dbReference>
<dbReference type="PROSITE" id="PS00798">
    <property type="entry name" value="ALDOKETO_REDUCTASE_1"/>
    <property type="match status" value="1"/>
</dbReference>
<evidence type="ECO:0000256" key="6">
    <source>
        <dbReference type="PIRSR" id="PIRSR000097-2"/>
    </source>
</evidence>
<dbReference type="PRINTS" id="PR00069">
    <property type="entry name" value="ALDKETRDTASE"/>
</dbReference>
<dbReference type="PANTHER" id="PTHR43827:SF3">
    <property type="entry name" value="NADP-DEPENDENT OXIDOREDUCTASE DOMAIN-CONTAINING PROTEIN"/>
    <property type="match status" value="1"/>
</dbReference>
<dbReference type="SUPFAM" id="SSF51430">
    <property type="entry name" value="NAD(P)-linked oxidoreductase"/>
    <property type="match status" value="1"/>
</dbReference>
<feature type="active site" description="Proton donor" evidence="5">
    <location>
        <position position="89"/>
    </location>
</feature>
<dbReference type="AlphaFoldDB" id="A0A0A3B9E8"/>
<keyword evidence="2" id="KW-0521">NADP</keyword>
<protein>
    <submittedName>
        <fullName evidence="10">Aldo/keto reductase</fullName>
    </submittedName>
</protein>
<dbReference type="InterPro" id="IPR036812">
    <property type="entry name" value="NAD(P)_OxRdtase_dom_sf"/>
</dbReference>
<dbReference type="OrthoDB" id="9804790at2"/>
<feature type="binding site" evidence="6">
    <location>
        <position position="146"/>
    </location>
    <ligand>
        <name>substrate</name>
    </ligand>
</feature>
<dbReference type="InterPro" id="IPR018170">
    <property type="entry name" value="Aldo/ket_reductase_CS"/>
</dbReference>
<keyword evidence="11" id="KW-1185">Reference proteome</keyword>
<comment type="catalytic activity">
    <reaction evidence="4">
        <text>hydroxyacetone + NADP(+) = methylglyoxal + NADPH + H(+)</text>
        <dbReference type="Rhea" id="RHEA:27986"/>
        <dbReference type="ChEBI" id="CHEBI:15378"/>
        <dbReference type="ChEBI" id="CHEBI:17158"/>
        <dbReference type="ChEBI" id="CHEBI:27957"/>
        <dbReference type="ChEBI" id="CHEBI:57783"/>
        <dbReference type="ChEBI" id="CHEBI:58349"/>
    </reaction>
</comment>
<dbReference type="Gene3D" id="3.20.20.100">
    <property type="entry name" value="NADP-dependent oxidoreductase domain"/>
    <property type="match status" value="1"/>
</dbReference>
<evidence type="ECO:0000256" key="8">
    <source>
        <dbReference type="SAM" id="SignalP"/>
    </source>
</evidence>
<proteinExistence type="inferred from homology"/>
<dbReference type="PANTHER" id="PTHR43827">
    <property type="entry name" value="2,5-DIKETO-D-GLUCONIC ACID REDUCTASE"/>
    <property type="match status" value="1"/>
</dbReference>
<evidence type="ECO:0000256" key="2">
    <source>
        <dbReference type="ARBA" id="ARBA00022857"/>
    </source>
</evidence>
<gene>
    <name evidence="10" type="ORF">OA57_07470</name>
</gene>
<dbReference type="RefSeq" id="WP_034615774.1">
    <property type="nucleotide sequence ID" value="NZ_JSUM01000012.1"/>
</dbReference>
<dbReference type="PIRSF" id="PIRSF000097">
    <property type="entry name" value="AKR"/>
    <property type="match status" value="1"/>
</dbReference>
<name>A0A0A3B9E8_9PAST</name>
<dbReference type="InterPro" id="IPR023210">
    <property type="entry name" value="NADP_OxRdtase_dom"/>
</dbReference>
<evidence type="ECO:0000256" key="5">
    <source>
        <dbReference type="PIRSR" id="PIRSR000097-1"/>
    </source>
</evidence>
<keyword evidence="8" id="KW-0732">Signal</keyword>
<dbReference type="Proteomes" id="UP000030380">
    <property type="component" value="Unassembled WGS sequence"/>
</dbReference>
<dbReference type="Pfam" id="PF00248">
    <property type="entry name" value="Aldo_ket_red"/>
    <property type="match status" value="1"/>
</dbReference>
<evidence type="ECO:0000313" key="11">
    <source>
        <dbReference type="Proteomes" id="UP000030380"/>
    </source>
</evidence>
<sequence>MVSRRQTLKTLAATSLFAILPNSLVKAAQVGENRFHPFDFEKRTVTLNNGIEMPIIGIGMWTLSPEQAEKSVTEALKSGYRLIDTARMYRNEEAVGRAVRNSGIPRDQIFITTKIYGSRDYADAEKAINERLKLLDTDYIDLLLLHYPDTHDTEAWKVMEKFVQAGKLRAIGLSNYHQKTFGDIMKVATVTPAVVQNEVHIYNQDKHTKAFLRQYGTQMEAWYPLGGRNSYGNGGKDVLFADPTIVATAKAHNKTPAQILLRWQLQAGNIAIPGSSNPAHIKENIAIFDFALSEKEMAQISNLDKQTKFSTFGNE</sequence>
<organism evidence="10 11">
    <name type="scientific">Chelonobacter oris</name>
    <dbReference type="NCBI Taxonomy" id="505317"/>
    <lineage>
        <taxon>Bacteria</taxon>
        <taxon>Pseudomonadati</taxon>
        <taxon>Pseudomonadota</taxon>
        <taxon>Gammaproteobacteria</taxon>
        <taxon>Pasteurellales</taxon>
        <taxon>Pasteurellaceae</taxon>
        <taxon>Chelonobacter</taxon>
    </lineage>
</organism>
<accession>A0A0A3B9E8</accession>
<feature type="site" description="Lowers pKa of active site Tyr" evidence="7">
    <location>
        <position position="114"/>
    </location>
</feature>
<dbReference type="EMBL" id="JSUM01000012">
    <property type="protein sequence ID" value="KGQ70164.1"/>
    <property type="molecule type" value="Genomic_DNA"/>
</dbReference>
<feature type="chain" id="PRO_5001997881" evidence="8">
    <location>
        <begin position="28"/>
        <end position="315"/>
    </location>
</feature>
<evidence type="ECO:0000256" key="7">
    <source>
        <dbReference type="PIRSR" id="PIRSR000097-3"/>
    </source>
</evidence>
<evidence type="ECO:0000256" key="3">
    <source>
        <dbReference type="ARBA" id="ARBA00023002"/>
    </source>
</evidence>
<evidence type="ECO:0000256" key="4">
    <source>
        <dbReference type="ARBA" id="ARBA00049445"/>
    </source>
</evidence>
<evidence type="ECO:0000259" key="9">
    <source>
        <dbReference type="Pfam" id="PF00248"/>
    </source>
</evidence>
<comment type="caution">
    <text evidence="10">The sequence shown here is derived from an EMBL/GenBank/DDBJ whole genome shotgun (WGS) entry which is preliminary data.</text>
</comment>
<feature type="domain" description="NADP-dependent oxidoreductase" evidence="9">
    <location>
        <begin position="56"/>
        <end position="304"/>
    </location>
</feature>
<dbReference type="STRING" id="505317.OA57_07470"/>
<feature type="signal peptide" evidence="8">
    <location>
        <begin position="1"/>
        <end position="27"/>
    </location>
</feature>